<name>A0AAN6JQX7_9BASI</name>
<feature type="region of interest" description="Disordered" evidence="1">
    <location>
        <begin position="89"/>
        <end position="117"/>
    </location>
</feature>
<keyword evidence="2" id="KW-0732">Signal</keyword>
<dbReference type="EMBL" id="JAPDMQ010000197">
    <property type="protein sequence ID" value="KAK0531038.1"/>
    <property type="molecule type" value="Genomic_DNA"/>
</dbReference>
<gene>
    <name evidence="3" type="ORF">OC842_003733</name>
</gene>
<proteinExistence type="predicted"/>
<keyword evidence="4" id="KW-1185">Reference proteome</keyword>
<feature type="signal peptide" evidence="2">
    <location>
        <begin position="1"/>
        <end position="16"/>
    </location>
</feature>
<evidence type="ECO:0000313" key="4">
    <source>
        <dbReference type="Proteomes" id="UP001176521"/>
    </source>
</evidence>
<evidence type="ECO:0000256" key="2">
    <source>
        <dbReference type="SAM" id="SignalP"/>
    </source>
</evidence>
<evidence type="ECO:0000256" key="1">
    <source>
        <dbReference type="SAM" id="MobiDB-lite"/>
    </source>
</evidence>
<organism evidence="3 4">
    <name type="scientific">Tilletia horrida</name>
    <dbReference type="NCBI Taxonomy" id="155126"/>
    <lineage>
        <taxon>Eukaryota</taxon>
        <taxon>Fungi</taxon>
        <taxon>Dikarya</taxon>
        <taxon>Basidiomycota</taxon>
        <taxon>Ustilaginomycotina</taxon>
        <taxon>Exobasidiomycetes</taxon>
        <taxon>Tilletiales</taxon>
        <taxon>Tilletiaceae</taxon>
        <taxon>Tilletia</taxon>
    </lineage>
</organism>
<feature type="chain" id="PRO_5042865202" evidence="2">
    <location>
        <begin position="17"/>
        <end position="117"/>
    </location>
</feature>
<sequence>MRVLFCLLFLACTSIAFETGCTKDVLNSGRINAAKAGRTFRLFDMHLLNYERLMDRVNEMLARSEHLQPEGLRRINELLDQARREEDVMSDIEREEEAAARREARRQARLRQGPNRG</sequence>
<protein>
    <submittedName>
        <fullName evidence="3">Uncharacterized protein</fullName>
    </submittedName>
</protein>
<comment type="caution">
    <text evidence="3">The sequence shown here is derived from an EMBL/GenBank/DDBJ whole genome shotgun (WGS) entry which is preliminary data.</text>
</comment>
<dbReference type="AlphaFoldDB" id="A0AAN6JQX7"/>
<feature type="compositionally biased region" description="Basic and acidic residues" evidence="1">
    <location>
        <begin position="97"/>
        <end position="106"/>
    </location>
</feature>
<evidence type="ECO:0000313" key="3">
    <source>
        <dbReference type="EMBL" id="KAK0531038.1"/>
    </source>
</evidence>
<reference evidence="3" key="1">
    <citation type="journal article" date="2023" name="PhytoFront">
        <title>Draft Genome Resources of Seven Strains of Tilletia horrida, Causal Agent of Kernel Smut of Rice.</title>
        <authorList>
            <person name="Khanal S."/>
            <person name="Antony Babu S."/>
            <person name="Zhou X.G."/>
        </authorList>
    </citation>
    <scope>NUCLEOTIDE SEQUENCE</scope>
    <source>
        <strain evidence="3">TX3</strain>
    </source>
</reference>
<dbReference type="Proteomes" id="UP001176521">
    <property type="component" value="Unassembled WGS sequence"/>
</dbReference>
<accession>A0AAN6JQX7</accession>